<dbReference type="PANTHER" id="PTHR10887">
    <property type="entry name" value="DNA2/NAM7 HELICASE FAMILY"/>
    <property type="match status" value="1"/>
</dbReference>
<keyword evidence="5" id="KW-0547">Nucleotide-binding</keyword>
<reference evidence="14" key="2">
    <citation type="submission" date="2025-09" db="UniProtKB">
        <authorList>
            <consortium name="Ensembl"/>
        </authorList>
    </citation>
    <scope>IDENTIFICATION</scope>
</reference>
<evidence type="ECO:0000256" key="12">
    <source>
        <dbReference type="SAM" id="MobiDB-lite"/>
    </source>
</evidence>
<dbReference type="GO" id="GO:0005737">
    <property type="term" value="C:cytoplasm"/>
    <property type="evidence" value="ECO:0007669"/>
    <property type="project" value="UniProtKB-SubCell"/>
</dbReference>
<evidence type="ECO:0000256" key="9">
    <source>
        <dbReference type="ARBA" id="ARBA00022833"/>
    </source>
</evidence>
<evidence type="ECO:0000256" key="7">
    <source>
        <dbReference type="ARBA" id="ARBA00022801"/>
    </source>
</evidence>
<evidence type="ECO:0000313" key="14">
    <source>
        <dbReference type="Ensembl" id="ENSOABP00000000178.2"/>
    </source>
</evidence>
<dbReference type="AlphaFoldDB" id="A0A668R8Y5"/>
<dbReference type="CDD" id="cd21407">
    <property type="entry name" value="1B_UPF1-like"/>
    <property type="match status" value="1"/>
</dbReference>
<feature type="region of interest" description="C4" evidence="11">
    <location>
        <begin position="162"/>
        <end position="192"/>
    </location>
</feature>
<evidence type="ECO:0000256" key="2">
    <source>
        <dbReference type="ARBA" id="ARBA00007913"/>
    </source>
</evidence>
<dbReference type="SUPFAM" id="SSF52540">
    <property type="entry name" value="P-loop containing nucleoside triphosphate hydrolases"/>
    <property type="match status" value="1"/>
</dbReference>
<evidence type="ECO:0000256" key="10">
    <source>
        <dbReference type="ARBA" id="ARBA00022840"/>
    </source>
</evidence>
<evidence type="ECO:0000313" key="15">
    <source>
        <dbReference type="Proteomes" id="UP000472276"/>
    </source>
</evidence>
<dbReference type="Pfam" id="PF13087">
    <property type="entry name" value="AAA_12"/>
    <property type="match status" value="1"/>
</dbReference>
<keyword evidence="4 11" id="KW-0479">Metal-binding</keyword>
<dbReference type="GO" id="GO:0008270">
    <property type="term" value="F:zinc ion binding"/>
    <property type="evidence" value="ECO:0007669"/>
    <property type="project" value="UniProtKB-UniRule"/>
</dbReference>
<dbReference type="InterPro" id="IPR040812">
    <property type="entry name" value="UPF1_1B_dom"/>
</dbReference>
<dbReference type="PANTHER" id="PTHR10887:SF364">
    <property type="entry name" value="REGULATOR OF NONSENSE TRANSCRIPTS 1"/>
    <property type="match status" value="1"/>
</dbReference>
<proteinExistence type="inferred from homology"/>
<dbReference type="GO" id="GO:0005524">
    <property type="term" value="F:ATP binding"/>
    <property type="evidence" value="ECO:0007669"/>
    <property type="project" value="UniProtKB-KW"/>
</dbReference>
<feature type="region of interest" description="CC/SHH/C" evidence="11">
    <location>
        <begin position="116"/>
        <end position="144"/>
    </location>
</feature>
<evidence type="ECO:0000256" key="6">
    <source>
        <dbReference type="ARBA" id="ARBA00022771"/>
    </source>
</evidence>
<dbReference type="InterPro" id="IPR027417">
    <property type="entry name" value="P-loop_NTPase"/>
</dbReference>
<feature type="domain" description="Upf1" evidence="13">
    <location>
        <begin position="94"/>
        <end position="251"/>
    </location>
</feature>
<dbReference type="GO" id="GO:0003724">
    <property type="term" value="F:RNA helicase activity"/>
    <property type="evidence" value="ECO:0007669"/>
    <property type="project" value="InterPro"/>
</dbReference>
<feature type="region of interest" description="C3H" evidence="11">
    <location>
        <begin position="102"/>
        <end position="134"/>
    </location>
</feature>
<feature type="compositionally biased region" description="Polar residues" evidence="12">
    <location>
        <begin position="675"/>
        <end position="708"/>
    </location>
</feature>
<dbReference type="InterPro" id="IPR045055">
    <property type="entry name" value="DNA2/NAM7-like"/>
</dbReference>
<evidence type="ECO:0000256" key="8">
    <source>
        <dbReference type="ARBA" id="ARBA00022806"/>
    </source>
</evidence>
<dbReference type="InterPro" id="IPR018999">
    <property type="entry name" value="UPF1_CH/ZBD"/>
</dbReference>
<evidence type="ECO:0000256" key="3">
    <source>
        <dbReference type="ARBA" id="ARBA00022490"/>
    </source>
</evidence>
<evidence type="ECO:0000256" key="1">
    <source>
        <dbReference type="ARBA" id="ARBA00004496"/>
    </source>
</evidence>
<reference evidence="14" key="1">
    <citation type="submission" date="2025-08" db="UniProtKB">
        <authorList>
            <consortium name="Ensembl"/>
        </authorList>
    </citation>
    <scope>IDENTIFICATION</scope>
</reference>
<protein>
    <recommendedName>
        <fullName evidence="13">Upf1 domain-containing protein</fullName>
    </recommendedName>
</protein>
<keyword evidence="8" id="KW-0347">Helicase</keyword>
<accession>A0A668R8Y5</accession>
<name>A0A668R8Y5_OREAU</name>
<comment type="subcellular location">
    <subcellularLocation>
        <location evidence="1">Cytoplasm</location>
    </subcellularLocation>
</comment>
<feature type="region of interest" description="Disordered" evidence="12">
    <location>
        <begin position="43"/>
        <end position="69"/>
    </location>
</feature>
<dbReference type="CDD" id="cd18808">
    <property type="entry name" value="SF1_C_Upf1"/>
    <property type="match status" value="1"/>
</dbReference>
<sequence>MSVEAYGPSSQTLTFLDTEEAELLGADTQGSEYDFTDFTLPSQTQTQGQTQSQLDGQVNGPDGVLQNGDDPVVKASQLLAELNFEEDEEDTYYTKDLPVHACSYCGIHDPACVVYCNTSKKWFCNGRGNTSGSHIVNHLVRAKSKEVTLHKDGPLGETVLECYNCGCRNVFLLGFIPAKADSVVVLLCRQPCASQSSLKDINWDSSQWQPLIQDRCFLSWLVKIPSEQEQLRARQITAQQINKLEELWKENPTATLEDLEKPGVDEEPQHVLLRYEDAYQYQNIFGPLVKLEADYDKKLKESQTQDNITVRWDLGLNKKRIAYFTLPKTDSDMRLMQGDEICLRYKGDLAPPWKADRVKKGFDFQWPQPDKPMFFYVTQGQEEIASSGTSYLNRTEAANVEKITTRLLKAGAKPDQIGIITPYEGQRSYLVQYMQFSGSLHTKLYQEVEIASVDAFQGREKDFIILSCVRANEHQGIGFLNDPRRLNVALTRARYGVIIVGNPKALSKQPLWNHLLNYYKEQKVLVEGPLNNLRESLMQFSKPRKLVNTINPGGRFMSTAMYDAREALIPGSVYDRSSNGRSSNMYFQTHDQIGMIGTGPSPMSSMNIPIPFNLVMPPIPPPGYLGQVNGPTAGGGGTRGGRQRNRGNHSGGTDRGQHGGQMTTSQTSQDQGSQPFSQGPLTQGYINMSQPSQMSQPGLSQPELSQDSYLGDEFKSQIDVALSQDSTYQGERAYHGGVTGLSQY</sequence>
<evidence type="ECO:0000256" key="5">
    <source>
        <dbReference type="ARBA" id="ARBA00022741"/>
    </source>
</evidence>
<keyword evidence="6 11" id="KW-0863">Zinc-finger</keyword>
<dbReference type="CDD" id="cd21400">
    <property type="entry name" value="ZBD_UPF1-like"/>
    <property type="match status" value="1"/>
</dbReference>
<evidence type="ECO:0000256" key="11">
    <source>
        <dbReference type="PROSITE-ProRule" id="PRU01341"/>
    </source>
</evidence>
<keyword evidence="3" id="KW-0963">Cytoplasm</keyword>
<keyword evidence="9 11" id="KW-0862">Zinc</keyword>
<organism evidence="14 15">
    <name type="scientific">Oreochromis aureus</name>
    <name type="common">Israeli tilapia</name>
    <name type="synonym">Chromis aureus</name>
    <dbReference type="NCBI Taxonomy" id="47969"/>
    <lineage>
        <taxon>Eukaryota</taxon>
        <taxon>Metazoa</taxon>
        <taxon>Chordata</taxon>
        <taxon>Craniata</taxon>
        <taxon>Vertebrata</taxon>
        <taxon>Euteleostomi</taxon>
        <taxon>Actinopterygii</taxon>
        <taxon>Neopterygii</taxon>
        <taxon>Teleostei</taxon>
        <taxon>Neoteleostei</taxon>
        <taxon>Acanthomorphata</taxon>
        <taxon>Ovalentaria</taxon>
        <taxon>Cichlomorphae</taxon>
        <taxon>Cichliformes</taxon>
        <taxon>Cichlidae</taxon>
        <taxon>African cichlids</taxon>
        <taxon>Pseudocrenilabrinae</taxon>
        <taxon>Oreochromini</taxon>
        <taxon>Oreochromis</taxon>
    </lineage>
</organism>
<evidence type="ECO:0000259" key="13">
    <source>
        <dbReference type="PROSITE" id="PS51997"/>
    </source>
</evidence>
<dbReference type="Ensembl" id="ENSOABT00000000191.2">
    <property type="protein sequence ID" value="ENSOABP00000000178.2"/>
    <property type="gene ID" value="ENSOABG00000000040.2"/>
</dbReference>
<dbReference type="GO" id="GO:0000184">
    <property type="term" value="P:nuclear-transcribed mRNA catabolic process, nonsense-mediated decay"/>
    <property type="evidence" value="ECO:0007669"/>
    <property type="project" value="InterPro"/>
</dbReference>
<evidence type="ECO:0000256" key="4">
    <source>
        <dbReference type="ARBA" id="ARBA00022723"/>
    </source>
</evidence>
<feature type="compositionally biased region" description="Low complexity" evidence="12">
    <location>
        <begin position="660"/>
        <end position="674"/>
    </location>
</feature>
<keyword evidence="7" id="KW-0378">Hydrolase</keyword>
<feature type="compositionally biased region" description="Low complexity" evidence="12">
    <location>
        <begin position="43"/>
        <end position="57"/>
    </location>
</feature>
<gene>
    <name evidence="14" type="primary">UPF1</name>
</gene>
<dbReference type="InterPro" id="IPR041679">
    <property type="entry name" value="DNA2/NAM7-like_C"/>
</dbReference>
<dbReference type="FunFam" id="3.40.50.300:FF:000097">
    <property type="entry name" value="Regulator of nonsense transcripts 1"/>
    <property type="match status" value="1"/>
</dbReference>
<dbReference type="Proteomes" id="UP000472276">
    <property type="component" value="Unassembled WGS sequence"/>
</dbReference>
<dbReference type="PROSITE" id="PS51997">
    <property type="entry name" value="UPF1_CH_RICH"/>
    <property type="match status" value="1"/>
</dbReference>
<keyword evidence="15" id="KW-1185">Reference proteome</keyword>
<dbReference type="Pfam" id="PF09416">
    <property type="entry name" value="UPF1_Zn_bind"/>
    <property type="match status" value="1"/>
</dbReference>
<keyword evidence="10" id="KW-0067">ATP-binding</keyword>
<comment type="similarity">
    <text evidence="2">Belongs to the DNA2/NAM7 helicase family.</text>
</comment>
<dbReference type="InterPro" id="IPR047187">
    <property type="entry name" value="SF1_C_Upf1"/>
</dbReference>
<dbReference type="GO" id="GO:0003723">
    <property type="term" value="F:RNA binding"/>
    <property type="evidence" value="ECO:0007669"/>
    <property type="project" value="InterPro"/>
</dbReference>
<dbReference type="GO" id="GO:0016787">
    <property type="term" value="F:hydrolase activity"/>
    <property type="evidence" value="ECO:0007669"/>
    <property type="project" value="UniProtKB-KW"/>
</dbReference>
<dbReference type="Gene3D" id="3.40.50.300">
    <property type="entry name" value="P-loop containing nucleotide triphosphate hydrolases"/>
    <property type="match status" value="1"/>
</dbReference>
<feature type="region of interest" description="Disordered" evidence="12">
    <location>
        <begin position="623"/>
        <end position="712"/>
    </location>
</feature>